<comment type="caution">
    <text evidence="2">The sequence shown here is derived from an EMBL/GenBank/DDBJ whole genome shotgun (WGS) entry which is preliminary data.</text>
</comment>
<organism evidence="2 4">
    <name type="scientific">Janthinobacterium lividum</name>
    <dbReference type="NCBI Taxonomy" id="29581"/>
    <lineage>
        <taxon>Bacteria</taxon>
        <taxon>Pseudomonadati</taxon>
        <taxon>Pseudomonadota</taxon>
        <taxon>Betaproteobacteria</taxon>
        <taxon>Burkholderiales</taxon>
        <taxon>Oxalobacteraceae</taxon>
        <taxon>Janthinobacterium</taxon>
    </lineage>
</organism>
<protein>
    <submittedName>
        <fullName evidence="2">HD-like signal output (HDOD) domain, no enzymatic activity</fullName>
    </submittedName>
    <submittedName>
        <fullName evidence="3">HDOD domain-containing protein</fullName>
    </submittedName>
</protein>
<dbReference type="PANTHER" id="PTHR33525:SF3">
    <property type="entry name" value="RIBONUCLEASE Y"/>
    <property type="match status" value="1"/>
</dbReference>
<sequence>MNRLDAFKSIAAQAARGELTFPANVDASLKLQEALADPDCHIEAAAKLVQADPLLAARTVAIANSVAFNRSGNEITSVRNAVQRLGVRTLQSVVASLIVRQLGSTITDPVLQAKANQLWEHTAHVAALSQVLARRVTKVDPDTALFAGIMHEVGGFYLLSRAAEFPGILDGEPEDWVEHGEQAIGHGVLAKLKVPEAVRGAIDALWEGLRAIPPESLGDTLLLANDLAPVSSPLNESPAAIAVRAARAARSIDCLIGDDATLSSIMEESDDEVQSLLKVLVH</sequence>
<dbReference type="PROSITE" id="PS51833">
    <property type="entry name" value="HDOD"/>
    <property type="match status" value="1"/>
</dbReference>
<gene>
    <name evidence="3" type="ORF">FHI69_10355</name>
    <name evidence="2" type="ORF">SAMN03097694_0109</name>
</gene>
<evidence type="ECO:0000259" key="1">
    <source>
        <dbReference type="PROSITE" id="PS51833"/>
    </source>
</evidence>
<accession>A0A031GXP7</accession>
<dbReference type="PANTHER" id="PTHR33525">
    <property type="match status" value="1"/>
</dbReference>
<dbReference type="EMBL" id="VDGE01000003">
    <property type="protein sequence ID" value="TNC76773.1"/>
    <property type="molecule type" value="Genomic_DNA"/>
</dbReference>
<dbReference type="Pfam" id="PF08668">
    <property type="entry name" value="HDOD"/>
    <property type="match status" value="1"/>
</dbReference>
<dbReference type="EMBL" id="FPKH01000010">
    <property type="protein sequence ID" value="SFY30990.1"/>
    <property type="molecule type" value="Genomic_DNA"/>
</dbReference>
<dbReference type="InterPro" id="IPR052340">
    <property type="entry name" value="RNase_Y/CdgJ"/>
</dbReference>
<dbReference type="InterPro" id="IPR013976">
    <property type="entry name" value="HDOD"/>
</dbReference>
<reference evidence="3 5" key="2">
    <citation type="submission" date="2019-06" db="EMBL/GenBank/DDBJ databases">
        <title>Genome sequence of Janthinobacterium lividum UCD_MED1.</title>
        <authorList>
            <person name="De Leon M.E."/>
            <person name="Jospin G."/>
        </authorList>
    </citation>
    <scope>NUCLEOTIDE SEQUENCE [LARGE SCALE GENOMIC DNA]</scope>
    <source>
        <strain evidence="3 5">UCD_MED1</strain>
    </source>
</reference>
<dbReference type="AlphaFoldDB" id="A0A031GXP7"/>
<reference evidence="2 4" key="1">
    <citation type="submission" date="2016-11" db="EMBL/GenBank/DDBJ databases">
        <authorList>
            <person name="Varghese N."/>
            <person name="Submissions S."/>
        </authorList>
    </citation>
    <scope>NUCLEOTIDE SEQUENCE [LARGE SCALE GENOMIC DNA]</scope>
    <source>
        <strain evidence="2 4">NFR18</strain>
    </source>
</reference>
<evidence type="ECO:0000313" key="3">
    <source>
        <dbReference type="EMBL" id="TNC76773.1"/>
    </source>
</evidence>
<dbReference type="eggNOG" id="COG1639">
    <property type="taxonomic scope" value="Bacteria"/>
</dbReference>
<dbReference type="Gene3D" id="1.10.3210.10">
    <property type="entry name" value="Hypothetical protein af1432"/>
    <property type="match status" value="1"/>
</dbReference>
<name>A0A031GXP7_9BURK</name>
<dbReference type="OrthoDB" id="9797768at2"/>
<evidence type="ECO:0000313" key="2">
    <source>
        <dbReference type="EMBL" id="SFY30990.1"/>
    </source>
</evidence>
<dbReference type="RefSeq" id="WP_034745523.1">
    <property type="nucleotide sequence ID" value="NZ_FPKH01000010.1"/>
</dbReference>
<feature type="domain" description="HDOD" evidence="1">
    <location>
        <begin position="21"/>
        <end position="208"/>
    </location>
</feature>
<proteinExistence type="predicted"/>
<dbReference type="Proteomes" id="UP000305681">
    <property type="component" value="Unassembled WGS sequence"/>
</dbReference>
<dbReference type="Proteomes" id="UP000182489">
    <property type="component" value="Unassembled WGS sequence"/>
</dbReference>
<evidence type="ECO:0000313" key="4">
    <source>
        <dbReference type="Proteomes" id="UP000182489"/>
    </source>
</evidence>
<dbReference type="SUPFAM" id="SSF109604">
    <property type="entry name" value="HD-domain/PDEase-like"/>
    <property type="match status" value="1"/>
</dbReference>
<evidence type="ECO:0000313" key="5">
    <source>
        <dbReference type="Proteomes" id="UP000305681"/>
    </source>
</evidence>